<evidence type="ECO:0000256" key="1">
    <source>
        <dbReference type="SAM" id="SignalP"/>
    </source>
</evidence>
<sequence length="196" mass="21970">MKLHKLFAVTLAAVSLFGGTLATSTPAMAKTKKFIYYNADDPVHKQYQSMNKYTLNKTFGVKYSSKIRLKHLYVFHVSPIHSRYQSWVKLTGTMYDNGTSDLALGLLDHEGIYWQVDNSAASLVSATGAKFTYRDSVSLDANVSTNSHSHQNFVLLFHSKDKTGKLGETQLKINTNYDFFADTPAQTTKTLNLNLK</sequence>
<dbReference type="RefSeq" id="WP_203644587.1">
    <property type="nucleotide sequence ID" value="NZ_BOLN01000004.1"/>
</dbReference>
<name>A0ABW4D545_9LACO</name>
<gene>
    <name evidence="2" type="ORF">ACFQ44_06185</name>
</gene>
<protein>
    <submittedName>
        <fullName evidence="2">Uncharacterized protein</fullName>
    </submittedName>
</protein>
<dbReference type="Proteomes" id="UP001597189">
    <property type="component" value="Unassembled WGS sequence"/>
</dbReference>
<keyword evidence="1" id="KW-0732">Signal</keyword>
<feature type="chain" id="PRO_5046833358" evidence="1">
    <location>
        <begin position="30"/>
        <end position="196"/>
    </location>
</feature>
<reference evidence="3" key="1">
    <citation type="journal article" date="2019" name="Int. J. Syst. Evol. Microbiol.">
        <title>The Global Catalogue of Microorganisms (GCM) 10K type strain sequencing project: providing services to taxonomists for standard genome sequencing and annotation.</title>
        <authorList>
            <consortium name="The Broad Institute Genomics Platform"/>
            <consortium name="The Broad Institute Genome Sequencing Center for Infectious Disease"/>
            <person name="Wu L."/>
            <person name="Ma J."/>
        </authorList>
    </citation>
    <scope>NUCLEOTIDE SEQUENCE [LARGE SCALE GENOMIC DNA]</scope>
    <source>
        <strain evidence="3">CCM 8979</strain>
    </source>
</reference>
<proteinExistence type="predicted"/>
<dbReference type="EMBL" id="JBHTOD010000004">
    <property type="protein sequence ID" value="MFD1455273.1"/>
    <property type="molecule type" value="Genomic_DNA"/>
</dbReference>
<evidence type="ECO:0000313" key="3">
    <source>
        <dbReference type="Proteomes" id="UP001597189"/>
    </source>
</evidence>
<feature type="signal peptide" evidence="1">
    <location>
        <begin position="1"/>
        <end position="29"/>
    </location>
</feature>
<organism evidence="2 3">
    <name type="scientific">Levilactobacillus lanxiensis</name>
    <dbReference type="NCBI Taxonomy" id="2799568"/>
    <lineage>
        <taxon>Bacteria</taxon>
        <taxon>Bacillati</taxon>
        <taxon>Bacillota</taxon>
        <taxon>Bacilli</taxon>
        <taxon>Lactobacillales</taxon>
        <taxon>Lactobacillaceae</taxon>
        <taxon>Levilactobacillus</taxon>
    </lineage>
</organism>
<comment type="caution">
    <text evidence="2">The sequence shown here is derived from an EMBL/GenBank/DDBJ whole genome shotgun (WGS) entry which is preliminary data.</text>
</comment>
<keyword evidence="3" id="KW-1185">Reference proteome</keyword>
<evidence type="ECO:0000313" key="2">
    <source>
        <dbReference type="EMBL" id="MFD1455273.1"/>
    </source>
</evidence>
<accession>A0ABW4D545</accession>